<keyword evidence="3" id="KW-1185">Reference proteome</keyword>
<dbReference type="SUPFAM" id="SSF50370">
    <property type="entry name" value="Ricin B-like lectins"/>
    <property type="match status" value="1"/>
</dbReference>
<proteinExistence type="predicted"/>
<name>M2UD46_COCH5</name>
<reference evidence="3" key="2">
    <citation type="journal article" date="2013" name="PLoS Genet.">
        <title>Comparative genome structure, secondary metabolite, and effector coding capacity across Cochliobolus pathogens.</title>
        <authorList>
            <person name="Condon B.J."/>
            <person name="Leng Y."/>
            <person name="Wu D."/>
            <person name="Bushley K.E."/>
            <person name="Ohm R.A."/>
            <person name="Otillar R."/>
            <person name="Martin J."/>
            <person name="Schackwitz W."/>
            <person name="Grimwood J."/>
            <person name="MohdZainudin N."/>
            <person name="Xue C."/>
            <person name="Wang R."/>
            <person name="Manning V.A."/>
            <person name="Dhillon B."/>
            <person name="Tu Z.J."/>
            <person name="Steffenson B.J."/>
            <person name="Salamov A."/>
            <person name="Sun H."/>
            <person name="Lowry S."/>
            <person name="LaButti K."/>
            <person name="Han J."/>
            <person name="Copeland A."/>
            <person name="Lindquist E."/>
            <person name="Barry K."/>
            <person name="Schmutz J."/>
            <person name="Baker S.E."/>
            <person name="Ciuffetti L.M."/>
            <person name="Grigoriev I.V."/>
            <person name="Zhong S."/>
            <person name="Turgeon B.G."/>
        </authorList>
    </citation>
    <scope>NUCLEOTIDE SEQUENCE [LARGE SCALE GENOMIC DNA]</scope>
    <source>
        <strain evidence="3">C5 / ATCC 48332 / race O</strain>
    </source>
</reference>
<dbReference type="InterPro" id="IPR000772">
    <property type="entry name" value="Ricin_B_lectin"/>
</dbReference>
<dbReference type="Proteomes" id="UP000016936">
    <property type="component" value="Unassembled WGS sequence"/>
</dbReference>
<dbReference type="InterPro" id="IPR035992">
    <property type="entry name" value="Ricin_B-like_lectins"/>
</dbReference>
<reference evidence="2 3" key="1">
    <citation type="journal article" date="2012" name="PLoS Pathog.">
        <title>Diverse lifestyles and strategies of plant pathogenesis encoded in the genomes of eighteen Dothideomycetes fungi.</title>
        <authorList>
            <person name="Ohm R.A."/>
            <person name="Feau N."/>
            <person name="Henrissat B."/>
            <person name="Schoch C.L."/>
            <person name="Horwitz B.A."/>
            <person name="Barry K.W."/>
            <person name="Condon B.J."/>
            <person name="Copeland A.C."/>
            <person name="Dhillon B."/>
            <person name="Glaser F."/>
            <person name="Hesse C.N."/>
            <person name="Kosti I."/>
            <person name="LaButti K."/>
            <person name="Lindquist E.A."/>
            <person name="Lucas S."/>
            <person name="Salamov A.A."/>
            <person name="Bradshaw R.E."/>
            <person name="Ciuffetti L."/>
            <person name="Hamelin R.C."/>
            <person name="Kema G.H.J."/>
            <person name="Lawrence C."/>
            <person name="Scott J.A."/>
            <person name="Spatafora J.W."/>
            <person name="Turgeon B.G."/>
            <person name="de Wit P.J.G.M."/>
            <person name="Zhong S."/>
            <person name="Goodwin S.B."/>
            <person name="Grigoriev I.V."/>
        </authorList>
    </citation>
    <scope>NUCLEOTIDE SEQUENCE [LARGE SCALE GENOMIC DNA]</scope>
    <source>
        <strain evidence="3">C5 / ATCC 48332 / race O</strain>
    </source>
</reference>
<dbReference type="HOGENOM" id="CLU_143025_0_0_1"/>
<sequence length="150" mass="16399">MSDYTGPGIYTISPFHAPDMELDIWKGEKKEGTQVKLYKKAPTAANHQFQIVYAGGAGGNPEKGDREYFIIPVNSGLYVTAHVTTQLLPPKDAAIRWKLQHAGNGAYYINHVDGKKQLNVRGSGKDEGTEVITYGMATTPNCQFILRAAA</sequence>
<dbReference type="OrthoDB" id="4476188at2759"/>
<evidence type="ECO:0000259" key="1">
    <source>
        <dbReference type="Pfam" id="PF14200"/>
    </source>
</evidence>
<accession>M2UD46</accession>
<organism evidence="2 3">
    <name type="scientific">Cochliobolus heterostrophus (strain C5 / ATCC 48332 / race O)</name>
    <name type="common">Southern corn leaf blight fungus</name>
    <name type="synonym">Bipolaris maydis</name>
    <dbReference type="NCBI Taxonomy" id="701091"/>
    <lineage>
        <taxon>Eukaryota</taxon>
        <taxon>Fungi</taxon>
        <taxon>Dikarya</taxon>
        <taxon>Ascomycota</taxon>
        <taxon>Pezizomycotina</taxon>
        <taxon>Dothideomycetes</taxon>
        <taxon>Pleosporomycetidae</taxon>
        <taxon>Pleosporales</taxon>
        <taxon>Pleosporineae</taxon>
        <taxon>Pleosporaceae</taxon>
        <taxon>Bipolaris</taxon>
    </lineage>
</organism>
<dbReference type="Gene3D" id="2.80.10.50">
    <property type="match status" value="1"/>
</dbReference>
<feature type="domain" description="Ricin B lectin" evidence="1">
    <location>
        <begin position="46"/>
        <end position="134"/>
    </location>
</feature>
<protein>
    <recommendedName>
        <fullName evidence="1">Ricin B lectin domain-containing protein</fullName>
    </recommendedName>
</protein>
<dbReference type="AlphaFoldDB" id="M2UD46"/>
<dbReference type="Pfam" id="PF14200">
    <property type="entry name" value="RicinB_lectin_2"/>
    <property type="match status" value="1"/>
</dbReference>
<dbReference type="OMA" id="GNGAFYI"/>
<gene>
    <name evidence="2" type="ORF">COCHEDRAFT_1102488</name>
</gene>
<dbReference type="EMBL" id="KB445576">
    <property type="protein sequence ID" value="EMD91621.1"/>
    <property type="molecule type" value="Genomic_DNA"/>
</dbReference>
<evidence type="ECO:0000313" key="2">
    <source>
        <dbReference type="EMBL" id="EMD91621.1"/>
    </source>
</evidence>
<evidence type="ECO:0000313" key="3">
    <source>
        <dbReference type="Proteomes" id="UP000016936"/>
    </source>
</evidence>
<dbReference type="eggNOG" id="ENOG502SZYQ">
    <property type="taxonomic scope" value="Eukaryota"/>
</dbReference>